<dbReference type="AlphaFoldDB" id="A0A4S3PZF0"/>
<dbReference type="InterPro" id="IPR016047">
    <property type="entry name" value="M23ase_b-sheet_dom"/>
</dbReference>
<protein>
    <submittedName>
        <fullName evidence="4">M23 family metallopeptidase</fullName>
    </submittedName>
</protein>
<feature type="compositionally biased region" description="Basic and acidic residues" evidence="1">
    <location>
        <begin position="1"/>
        <end position="10"/>
    </location>
</feature>
<feature type="transmembrane region" description="Helical" evidence="2">
    <location>
        <begin position="66"/>
        <end position="84"/>
    </location>
</feature>
<dbReference type="STRING" id="1033734.GCA_000285535_03658"/>
<feature type="region of interest" description="Disordered" evidence="1">
    <location>
        <begin position="1"/>
        <end position="50"/>
    </location>
</feature>
<dbReference type="SUPFAM" id="SSF51261">
    <property type="entry name" value="Duplicated hybrid motif"/>
    <property type="match status" value="1"/>
</dbReference>
<dbReference type="InterPro" id="IPR011055">
    <property type="entry name" value="Dup_hybrid_motif"/>
</dbReference>
<keyword evidence="5" id="KW-1185">Reference proteome</keyword>
<keyword evidence="2" id="KW-0812">Transmembrane</keyword>
<dbReference type="Gene3D" id="2.70.70.10">
    <property type="entry name" value="Glucose Permease (Domain IIA)"/>
    <property type="match status" value="1"/>
</dbReference>
<dbReference type="OrthoDB" id="2986589at2"/>
<dbReference type="InterPro" id="IPR050570">
    <property type="entry name" value="Cell_wall_metabolism_enzyme"/>
</dbReference>
<keyword evidence="2" id="KW-1133">Transmembrane helix</keyword>
<gene>
    <name evidence="4" type="ORF">E1I69_00235</name>
</gene>
<dbReference type="PANTHER" id="PTHR21666">
    <property type="entry name" value="PEPTIDASE-RELATED"/>
    <property type="match status" value="1"/>
</dbReference>
<name>A0A4S3PZF0_9BACI</name>
<feature type="domain" description="M23ase beta-sheet core" evidence="3">
    <location>
        <begin position="166"/>
        <end position="251"/>
    </location>
</feature>
<evidence type="ECO:0000313" key="4">
    <source>
        <dbReference type="EMBL" id="THE15311.1"/>
    </source>
</evidence>
<keyword evidence="2" id="KW-0472">Membrane</keyword>
<dbReference type="PANTHER" id="PTHR21666:SF274">
    <property type="entry name" value="STAGE IV SPORULATION PROTEIN FA"/>
    <property type="match status" value="1"/>
</dbReference>
<dbReference type="EMBL" id="SLUB01000001">
    <property type="protein sequence ID" value="THE15311.1"/>
    <property type="molecule type" value="Genomic_DNA"/>
</dbReference>
<comment type="caution">
    <text evidence="4">The sequence shown here is derived from an EMBL/GenBank/DDBJ whole genome shotgun (WGS) entry which is preliminary data.</text>
</comment>
<proteinExistence type="predicted"/>
<sequence>MSNRANEIRRRIEKRKRARYSTSVTPRKATPPFLASDEERYGGSTYSSYDGGPGEGGHPLFRKEVFLFKILLSAILVLSIGIIFKNQSPKFENVRHFVSSTMETEFQFAAVTEWYKDTFGSPLALIPVNQNKEESNTATKGKYAIPAAGKVTETFEANGQGVIVETDSKVVESMNSGYVKEVSVKGELGKTVVIKHSDGSETWYGNLGSVDVKLYDYVEKGQEVGKVEEPEGDKKGSYYFAIKQGETFIDPIQVIKFE</sequence>
<dbReference type="RefSeq" id="WP_136377636.1">
    <property type="nucleotide sequence ID" value="NZ_SLUB01000001.1"/>
</dbReference>
<dbReference type="Proteomes" id="UP000306477">
    <property type="component" value="Unassembled WGS sequence"/>
</dbReference>
<evidence type="ECO:0000256" key="2">
    <source>
        <dbReference type="SAM" id="Phobius"/>
    </source>
</evidence>
<dbReference type="GO" id="GO:0004222">
    <property type="term" value="F:metalloendopeptidase activity"/>
    <property type="evidence" value="ECO:0007669"/>
    <property type="project" value="TreeGrafter"/>
</dbReference>
<dbReference type="Pfam" id="PF01551">
    <property type="entry name" value="Peptidase_M23"/>
    <property type="match status" value="1"/>
</dbReference>
<accession>A0A4S3PZF0</accession>
<reference evidence="4 5" key="1">
    <citation type="journal article" date="2019" name="Indoor Air">
        <title>Impacts of indoor surface finishes on bacterial viability.</title>
        <authorList>
            <person name="Hu J."/>
            <person name="Maamar S.B."/>
            <person name="Glawe A.J."/>
            <person name="Gottel N."/>
            <person name="Gilbert J.A."/>
            <person name="Hartmann E.M."/>
        </authorList>
    </citation>
    <scope>NUCLEOTIDE SEQUENCE [LARGE SCALE GENOMIC DNA]</scope>
    <source>
        <strain evidence="4 5">AF060A6</strain>
    </source>
</reference>
<dbReference type="CDD" id="cd12797">
    <property type="entry name" value="M23_peptidase"/>
    <property type="match status" value="1"/>
</dbReference>
<evidence type="ECO:0000313" key="5">
    <source>
        <dbReference type="Proteomes" id="UP000306477"/>
    </source>
</evidence>
<evidence type="ECO:0000256" key="1">
    <source>
        <dbReference type="SAM" id="MobiDB-lite"/>
    </source>
</evidence>
<evidence type="ECO:0000259" key="3">
    <source>
        <dbReference type="Pfam" id="PF01551"/>
    </source>
</evidence>
<organism evidence="4 5">
    <name type="scientific">Bacillus timonensis</name>
    <dbReference type="NCBI Taxonomy" id="1033734"/>
    <lineage>
        <taxon>Bacteria</taxon>
        <taxon>Bacillati</taxon>
        <taxon>Bacillota</taxon>
        <taxon>Bacilli</taxon>
        <taxon>Bacillales</taxon>
        <taxon>Bacillaceae</taxon>
        <taxon>Bacillus</taxon>
    </lineage>
</organism>